<protein>
    <submittedName>
        <fullName evidence="1">Uncharacterized protein</fullName>
    </submittedName>
</protein>
<gene>
    <name evidence="1" type="ORF">PsorP6_014166</name>
</gene>
<proteinExistence type="predicted"/>
<dbReference type="Proteomes" id="UP001163321">
    <property type="component" value="Chromosome 9"/>
</dbReference>
<dbReference type="EMBL" id="CM047588">
    <property type="protein sequence ID" value="KAI9905380.1"/>
    <property type="molecule type" value="Genomic_DNA"/>
</dbReference>
<evidence type="ECO:0000313" key="2">
    <source>
        <dbReference type="Proteomes" id="UP001163321"/>
    </source>
</evidence>
<name>A0ACC0VFY5_9STRA</name>
<accession>A0ACC0VFY5</accession>
<comment type="caution">
    <text evidence="1">The sequence shown here is derived from an EMBL/GenBank/DDBJ whole genome shotgun (WGS) entry which is preliminary data.</text>
</comment>
<organism evidence="1 2">
    <name type="scientific">Peronosclerospora sorghi</name>
    <dbReference type="NCBI Taxonomy" id="230839"/>
    <lineage>
        <taxon>Eukaryota</taxon>
        <taxon>Sar</taxon>
        <taxon>Stramenopiles</taxon>
        <taxon>Oomycota</taxon>
        <taxon>Peronosporomycetes</taxon>
        <taxon>Peronosporales</taxon>
        <taxon>Peronosporaceae</taxon>
        <taxon>Peronosclerospora</taxon>
    </lineage>
</organism>
<keyword evidence="2" id="KW-1185">Reference proteome</keyword>
<sequence length="212" mass="23126">MKIATSTLALISLATSVHGHGYVASPPACYKENVMKTNYAARITPDINPAFANGKWNGTPQENIATSTLALISLATSVHGHGYVANPPGCYNKNVMKTNYAARITPDINPAFADGKWNGTPQENVALFHERFPETGYKDIIPGCGNSRESCDVQDVSGLTELIRDNSFAHGKVSREGFPVDYSIYQGQCMLRFYWLGRYRGEVVGLQALCSD</sequence>
<evidence type="ECO:0000313" key="1">
    <source>
        <dbReference type="EMBL" id="KAI9905380.1"/>
    </source>
</evidence>
<reference evidence="1 2" key="1">
    <citation type="journal article" date="2022" name="bioRxiv">
        <title>The genome of the oomycete Peronosclerospora sorghi, a cosmopolitan pathogen of maize and sorghum, is inflated with dispersed pseudogenes.</title>
        <authorList>
            <person name="Fletcher K."/>
            <person name="Martin F."/>
            <person name="Isakeit T."/>
            <person name="Cavanaugh K."/>
            <person name="Magill C."/>
            <person name="Michelmore R."/>
        </authorList>
    </citation>
    <scope>NUCLEOTIDE SEQUENCE [LARGE SCALE GENOMIC DNA]</scope>
    <source>
        <strain evidence="1">P6</strain>
    </source>
</reference>